<comment type="similarity">
    <text evidence="1 5">Belongs to the glycosyl hydrolase 72 family.</text>
</comment>
<name>A0A9P5VA68_9FUNG</name>
<comment type="caution">
    <text evidence="6">The sequence shown here is derived from an EMBL/GenBank/DDBJ whole genome shotgun (WGS) entry which is preliminary data.</text>
</comment>
<keyword evidence="5" id="KW-0336">GPI-anchor</keyword>
<dbReference type="GO" id="GO:0031505">
    <property type="term" value="P:fungal-type cell wall organization"/>
    <property type="evidence" value="ECO:0007669"/>
    <property type="project" value="TreeGrafter"/>
</dbReference>
<dbReference type="OrthoDB" id="421038at2759"/>
<keyword evidence="2" id="KW-0732">Signal</keyword>
<comment type="subcellular location">
    <subcellularLocation>
        <location evidence="5">Cell membrane</location>
        <topology evidence="5">Lipid-anchor</topology>
        <topology evidence="5">GPI-anchor</topology>
    </subcellularLocation>
</comment>
<dbReference type="Proteomes" id="UP000748756">
    <property type="component" value="Unassembled WGS sequence"/>
</dbReference>
<sequence>MAAFFINGVAYQPRTLADTSTDPLAKPKDCRRDFAPMKELGLNTIRVDPFQNHDEGMRALEETGMYLSLDLASSEHNIIRASPQYDTKMWNNVRNTIDAFKGYSNTPGFFVGNEVTNDNKTTAASTYVKALLRDTKAYIHSSAPRLSPVGYANNDDPEIRLQVQDYFNCSSDDERVDFFGINLYEWGGDSTTYQTSGYIDHTADISSYSVPVFISEYGRNLVSPRTFPEVVSIFGPDMTNTWFGGIVYEWSQKDNNYGLVEINVDNSVSLLSDFQALKTAISSVRPTGVNMDAYNEQRPHSV</sequence>
<dbReference type="InterPro" id="IPR017853">
    <property type="entry name" value="GH"/>
</dbReference>
<evidence type="ECO:0000313" key="6">
    <source>
        <dbReference type="EMBL" id="KAF9149088.1"/>
    </source>
</evidence>
<evidence type="ECO:0000256" key="1">
    <source>
        <dbReference type="ARBA" id="ARBA00007528"/>
    </source>
</evidence>
<keyword evidence="7" id="KW-1185">Reference proteome</keyword>
<gene>
    <name evidence="6" type="primary">GAS1_1</name>
    <name evidence="6" type="ORF">BG015_009140</name>
</gene>
<protein>
    <recommendedName>
        <fullName evidence="5">1,3-beta-glucanosyltransferase</fullName>
        <ecNumber evidence="5">2.4.1.-</ecNumber>
    </recommendedName>
</protein>
<dbReference type="Pfam" id="PF03198">
    <property type="entry name" value="Glyco_hydro_72"/>
    <property type="match status" value="1"/>
</dbReference>
<keyword evidence="5" id="KW-0472">Membrane</keyword>
<dbReference type="Gene3D" id="3.20.20.80">
    <property type="entry name" value="Glycosidases"/>
    <property type="match status" value="1"/>
</dbReference>
<comment type="function">
    <text evidence="5">Splits internally a 1,3-beta-glucan molecule and transfers the newly generated reducing end (the donor) to the non-reducing end of another 1,3-beta-glucan molecule (the acceptor) forming a 1,3-beta linkage, resulting in the elongation of 1,3-beta-glucan chains in the cell wall.</text>
</comment>
<keyword evidence="5" id="KW-0449">Lipoprotein</keyword>
<evidence type="ECO:0000313" key="7">
    <source>
        <dbReference type="Proteomes" id="UP000748756"/>
    </source>
</evidence>
<dbReference type="AlphaFoldDB" id="A0A9P5VA68"/>
<dbReference type="SUPFAM" id="SSF51445">
    <property type="entry name" value="(Trans)glycosidases"/>
    <property type="match status" value="1"/>
</dbReference>
<dbReference type="InterPro" id="IPR004886">
    <property type="entry name" value="Glucanosyltransferase"/>
</dbReference>
<organism evidence="6 7">
    <name type="scientific">Linnemannia schmuckeri</name>
    <dbReference type="NCBI Taxonomy" id="64567"/>
    <lineage>
        <taxon>Eukaryota</taxon>
        <taxon>Fungi</taxon>
        <taxon>Fungi incertae sedis</taxon>
        <taxon>Mucoromycota</taxon>
        <taxon>Mortierellomycotina</taxon>
        <taxon>Mortierellomycetes</taxon>
        <taxon>Mortierellales</taxon>
        <taxon>Mortierellaceae</taxon>
        <taxon>Linnemannia</taxon>
    </lineage>
</organism>
<dbReference type="GO" id="GO:0098552">
    <property type="term" value="C:side of membrane"/>
    <property type="evidence" value="ECO:0007669"/>
    <property type="project" value="UniProtKB-KW"/>
</dbReference>
<dbReference type="GO" id="GO:0005886">
    <property type="term" value="C:plasma membrane"/>
    <property type="evidence" value="ECO:0007669"/>
    <property type="project" value="UniProtKB-SubCell"/>
</dbReference>
<evidence type="ECO:0000256" key="2">
    <source>
        <dbReference type="ARBA" id="ARBA00022729"/>
    </source>
</evidence>
<evidence type="ECO:0000256" key="5">
    <source>
        <dbReference type="RuleBase" id="RU361209"/>
    </source>
</evidence>
<accession>A0A9P5VA68</accession>
<keyword evidence="4" id="KW-0325">Glycoprotein</keyword>
<evidence type="ECO:0000256" key="4">
    <source>
        <dbReference type="ARBA" id="ARBA00023180"/>
    </source>
</evidence>
<keyword evidence="3" id="KW-1015">Disulfide bond</keyword>
<keyword evidence="5" id="KW-0808">Transferase</keyword>
<dbReference type="EMBL" id="JAAAUQ010000575">
    <property type="protein sequence ID" value="KAF9149088.1"/>
    <property type="molecule type" value="Genomic_DNA"/>
</dbReference>
<dbReference type="PANTHER" id="PTHR31468">
    <property type="entry name" value="1,3-BETA-GLUCANOSYLTRANSFERASE GAS1"/>
    <property type="match status" value="1"/>
</dbReference>
<dbReference type="EC" id="2.4.1.-" evidence="5"/>
<dbReference type="GO" id="GO:0042124">
    <property type="term" value="F:1,3-beta-glucanosyltransferase activity"/>
    <property type="evidence" value="ECO:0007669"/>
    <property type="project" value="TreeGrafter"/>
</dbReference>
<dbReference type="GO" id="GO:0071970">
    <property type="term" value="P:fungal-type cell wall (1-&gt;3)-beta-D-glucan biosynthetic process"/>
    <property type="evidence" value="ECO:0007669"/>
    <property type="project" value="TreeGrafter"/>
</dbReference>
<reference evidence="6" key="1">
    <citation type="journal article" date="2020" name="Fungal Divers.">
        <title>Resolving the Mortierellaceae phylogeny through synthesis of multi-gene phylogenetics and phylogenomics.</title>
        <authorList>
            <person name="Vandepol N."/>
            <person name="Liber J."/>
            <person name="Desiro A."/>
            <person name="Na H."/>
            <person name="Kennedy M."/>
            <person name="Barry K."/>
            <person name="Grigoriev I.V."/>
            <person name="Miller A.N."/>
            <person name="O'Donnell K."/>
            <person name="Stajich J.E."/>
            <person name="Bonito G."/>
        </authorList>
    </citation>
    <scope>NUCLEOTIDE SEQUENCE</scope>
    <source>
        <strain evidence="6">NRRL 6426</strain>
    </source>
</reference>
<evidence type="ECO:0000256" key="3">
    <source>
        <dbReference type="ARBA" id="ARBA00023157"/>
    </source>
</evidence>
<proteinExistence type="inferred from homology"/>
<dbReference type="PANTHER" id="PTHR31468:SF2">
    <property type="entry name" value="1,3-BETA-GLUCANOSYLTRANSFERASE GAS1"/>
    <property type="match status" value="1"/>
</dbReference>